<proteinExistence type="predicted"/>
<dbReference type="InterPro" id="IPR010982">
    <property type="entry name" value="Lambda_DNA-bd_dom_sf"/>
</dbReference>
<dbReference type="RefSeq" id="WP_052092232.1">
    <property type="nucleotide sequence ID" value="NZ_MPTB01000041.1"/>
</dbReference>
<dbReference type="InterPro" id="IPR001387">
    <property type="entry name" value="Cro/C1-type_HTH"/>
</dbReference>
<evidence type="ECO:0000313" key="6">
    <source>
        <dbReference type="EMBL" id="OMD42345.1"/>
    </source>
</evidence>
<evidence type="ECO:0000256" key="1">
    <source>
        <dbReference type="ARBA" id="ARBA00023015"/>
    </source>
</evidence>
<reference evidence="6 7" key="1">
    <citation type="submission" date="2016-10" db="EMBL/GenBank/DDBJ databases">
        <title>Paenibacillus species isolates.</title>
        <authorList>
            <person name="Beno S.M."/>
        </authorList>
    </citation>
    <scope>NUCLEOTIDE SEQUENCE [LARGE SCALE GENOMIC DNA]</scope>
    <source>
        <strain evidence="6 7">FSL H7-0744</strain>
    </source>
</reference>
<evidence type="ECO:0000259" key="4">
    <source>
        <dbReference type="PROSITE" id="PS50932"/>
    </source>
</evidence>
<sequence length="153" mass="16834">MTVTLKKVARRAGVSPSTVSRVLSGHPNVKEETSRKVKEIMEELGYTPNIIAQNLVLRSTNSICVLLPRPAEKLFSYLFSMECMSGIVAQASRLGFDILIASGANEQEELEVVSRLLKGGRADGVIVLSSRKEDAVIQFLKSNSYPYVLFISE</sequence>
<keyword evidence="1" id="KW-0805">Transcription regulation</keyword>
<gene>
    <name evidence="6" type="ORF">BSK56_25985</name>
</gene>
<dbReference type="Proteomes" id="UP000187412">
    <property type="component" value="Unassembled WGS sequence"/>
</dbReference>
<evidence type="ECO:0000313" key="7">
    <source>
        <dbReference type="Proteomes" id="UP000187412"/>
    </source>
</evidence>
<dbReference type="PROSITE" id="PS50932">
    <property type="entry name" value="HTH_LACI_2"/>
    <property type="match status" value="1"/>
</dbReference>
<comment type="caution">
    <text evidence="6">The sequence shown here is derived from an EMBL/GenBank/DDBJ whole genome shotgun (WGS) entry which is preliminary data.</text>
</comment>
<dbReference type="CDD" id="cd01392">
    <property type="entry name" value="HTH_LacI"/>
    <property type="match status" value="1"/>
</dbReference>
<dbReference type="InterPro" id="IPR028082">
    <property type="entry name" value="Peripla_BP_I"/>
</dbReference>
<evidence type="ECO:0000256" key="2">
    <source>
        <dbReference type="ARBA" id="ARBA00023125"/>
    </source>
</evidence>
<dbReference type="PANTHER" id="PTHR30146:SF109">
    <property type="entry name" value="HTH-TYPE TRANSCRIPTIONAL REGULATOR GALS"/>
    <property type="match status" value="1"/>
</dbReference>
<evidence type="ECO:0000256" key="3">
    <source>
        <dbReference type="ARBA" id="ARBA00023163"/>
    </source>
</evidence>
<protein>
    <recommendedName>
        <fullName evidence="8">LacI family transcriptional regulator</fullName>
    </recommendedName>
</protein>
<dbReference type="PROSITE" id="PS50943">
    <property type="entry name" value="HTH_CROC1"/>
    <property type="match status" value="1"/>
</dbReference>
<dbReference type="SUPFAM" id="SSF53822">
    <property type="entry name" value="Periplasmic binding protein-like I"/>
    <property type="match status" value="1"/>
</dbReference>
<name>A0ABX3H3U1_PAEBO</name>
<dbReference type="EMBL" id="MPTB01000041">
    <property type="protein sequence ID" value="OMD42345.1"/>
    <property type="molecule type" value="Genomic_DNA"/>
</dbReference>
<dbReference type="SMART" id="SM00354">
    <property type="entry name" value="HTH_LACI"/>
    <property type="match status" value="1"/>
</dbReference>
<dbReference type="InterPro" id="IPR000843">
    <property type="entry name" value="HTH_LacI"/>
</dbReference>
<evidence type="ECO:0000259" key="5">
    <source>
        <dbReference type="PROSITE" id="PS50943"/>
    </source>
</evidence>
<dbReference type="Pfam" id="PF00356">
    <property type="entry name" value="LacI"/>
    <property type="match status" value="1"/>
</dbReference>
<keyword evidence="2" id="KW-0238">DNA-binding</keyword>
<feature type="domain" description="HTH cro/C1-type" evidence="5">
    <location>
        <begin position="4"/>
        <end position="51"/>
    </location>
</feature>
<evidence type="ECO:0008006" key="8">
    <source>
        <dbReference type="Google" id="ProtNLM"/>
    </source>
</evidence>
<keyword evidence="7" id="KW-1185">Reference proteome</keyword>
<organism evidence="6 7">
    <name type="scientific">Paenibacillus borealis</name>
    <dbReference type="NCBI Taxonomy" id="160799"/>
    <lineage>
        <taxon>Bacteria</taxon>
        <taxon>Bacillati</taxon>
        <taxon>Bacillota</taxon>
        <taxon>Bacilli</taxon>
        <taxon>Bacillales</taxon>
        <taxon>Paenibacillaceae</taxon>
        <taxon>Paenibacillus</taxon>
    </lineage>
</organism>
<dbReference type="PANTHER" id="PTHR30146">
    <property type="entry name" value="LACI-RELATED TRANSCRIPTIONAL REPRESSOR"/>
    <property type="match status" value="1"/>
</dbReference>
<feature type="domain" description="HTH lacI-type" evidence="4">
    <location>
        <begin position="3"/>
        <end position="57"/>
    </location>
</feature>
<dbReference type="Gene3D" id="1.10.260.40">
    <property type="entry name" value="lambda repressor-like DNA-binding domains"/>
    <property type="match status" value="1"/>
</dbReference>
<dbReference type="PRINTS" id="PR00036">
    <property type="entry name" value="HTHLACI"/>
</dbReference>
<dbReference type="SUPFAM" id="SSF47413">
    <property type="entry name" value="lambda repressor-like DNA-binding domains"/>
    <property type="match status" value="1"/>
</dbReference>
<accession>A0ABX3H3U1</accession>
<keyword evidence="3" id="KW-0804">Transcription</keyword>
<dbReference type="Gene3D" id="3.40.50.2300">
    <property type="match status" value="1"/>
</dbReference>